<organism evidence="1 2">
    <name type="scientific">Rotaria sordida</name>
    <dbReference type="NCBI Taxonomy" id="392033"/>
    <lineage>
        <taxon>Eukaryota</taxon>
        <taxon>Metazoa</taxon>
        <taxon>Spiralia</taxon>
        <taxon>Gnathifera</taxon>
        <taxon>Rotifera</taxon>
        <taxon>Eurotatoria</taxon>
        <taxon>Bdelloidea</taxon>
        <taxon>Philodinida</taxon>
        <taxon>Philodinidae</taxon>
        <taxon>Rotaria</taxon>
    </lineage>
</organism>
<dbReference type="PANTHER" id="PTHR43394:SF1">
    <property type="entry name" value="ATP-BINDING CASSETTE SUB-FAMILY B MEMBER 10, MITOCHONDRIAL"/>
    <property type="match status" value="1"/>
</dbReference>
<comment type="caution">
    <text evidence="1">The sequence shown here is derived from an EMBL/GenBank/DDBJ whole genome shotgun (WGS) entry which is preliminary data.</text>
</comment>
<dbReference type="InterPro" id="IPR027417">
    <property type="entry name" value="P-loop_NTPase"/>
</dbReference>
<dbReference type="EMBL" id="CAJOAX010022617">
    <property type="protein sequence ID" value="CAF4207756.1"/>
    <property type="molecule type" value="Genomic_DNA"/>
</dbReference>
<reference evidence="1" key="1">
    <citation type="submission" date="2021-02" db="EMBL/GenBank/DDBJ databases">
        <authorList>
            <person name="Nowell W R."/>
        </authorList>
    </citation>
    <scope>NUCLEOTIDE SEQUENCE</scope>
</reference>
<dbReference type="SUPFAM" id="SSF52540">
    <property type="entry name" value="P-loop containing nucleoside triphosphate hydrolases"/>
    <property type="match status" value="1"/>
</dbReference>
<dbReference type="Gene3D" id="3.40.50.300">
    <property type="entry name" value="P-loop containing nucleotide triphosphate hydrolases"/>
    <property type="match status" value="1"/>
</dbReference>
<dbReference type="AlphaFoldDB" id="A0A820BVS7"/>
<accession>A0A820BVS7</accession>
<dbReference type="InterPro" id="IPR039421">
    <property type="entry name" value="Type_1_exporter"/>
</dbReference>
<dbReference type="GO" id="GO:0005743">
    <property type="term" value="C:mitochondrial inner membrane"/>
    <property type="evidence" value="ECO:0007669"/>
    <property type="project" value="TreeGrafter"/>
</dbReference>
<evidence type="ECO:0000313" key="2">
    <source>
        <dbReference type="Proteomes" id="UP000663823"/>
    </source>
</evidence>
<evidence type="ECO:0008006" key="3">
    <source>
        <dbReference type="Google" id="ProtNLM"/>
    </source>
</evidence>
<protein>
    <recommendedName>
        <fullName evidence="3">p-glycoprotein</fullName>
    </recommendedName>
</protein>
<dbReference type="GO" id="GO:0090374">
    <property type="term" value="P:oligopeptide export from mitochondrion"/>
    <property type="evidence" value="ECO:0007669"/>
    <property type="project" value="TreeGrafter"/>
</dbReference>
<evidence type="ECO:0000313" key="1">
    <source>
        <dbReference type="EMBL" id="CAF4207756.1"/>
    </source>
</evidence>
<proteinExistence type="predicted"/>
<gene>
    <name evidence="1" type="ORF">OTI717_LOCUS38846</name>
</gene>
<dbReference type="PANTHER" id="PTHR43394">
    <property type="entry name" value="ATP-DEPENDENT PERMEASE MDL1, MITOCHONDRIAL"/>
    <property type="match status" value="1"/>
</dbReference>
<dbReference type="Proteomes" id="UP000663823">
    <property type="component" value="Unassembled WGS sequence"/>
</dbReference>
<sequence>MLVAIARALIRSPKILLLDEATSSLDSKGEKVVQATLDKARSGRTCLTVAHRLSTIQNSENIVVIDQGKMKEQGTHDELLRFNGIYTQLASTQRRST</sequence>
<dbReference type="GO" id="GO:0015421">
    <property type="term" value="F:ABC-type oligopeptide transporter activity"/>
    <property type="evidence" value="ECO:0007669"/>
    <property type="project" value="TreeGrafter"/>
</dbReference>
<name>A0A820BVS7_9BILA</name>